<name>A0A934PR83_9SPHI</name>
<gene>
    <name evidence="2" type="ORF">I5M19_08250</name>
</gene>
<dbReference type="InterPro" id="IPR024467">
    <property type="entry name" value="Xre/MbcA/ParS-like_toxin-bd"/>
</dbReference>
<sequence>MKTLHINDLDIGQDESCRAYSYFLTGQALKQSCESRLDVIECLRVGYPYYVIVFILESTTISRKDLSNILHISTRQLSRYDKDDLLPAELSGPIYEFSRIYARGVDILGDRATFEGWLNRPQLALGGQVPLHLLDTTEGIRLVNDLLSQIEFGFYS</sequence>
<dbReference type="Proteomes" id="UP000613193">
    <property type="component" value="Unassembled WGS sequence"/>
</dbReference>
<dbReference type="AlphaFoldDB" id="A0A934PR83"/>
<dbReference type="RefSeq" id="WP_200065727.1">
    <property type="nucleotide sequence ID" value="NZ_JAEHFW010000001.1"/>
</dbReference>
<reference evidence="2" key="1">
    <citation type="submission" date="2020-12" db="EMBL/GenBank/DDBJ databases">
        <title>Bacterial novel species Mucilaginibacter sp. SD-g isolated from soil.</title>
        <authorList>
            <person name="Jung H.-Y."/>
        </authorList>
    </citation>
    <scope>NUCLEOTIDE SEQUENCE</scope>
    <source>
        <strain evidence="2">SD-g</strain>
    </source>
</reference>
<protein>
    <submittedName>
        <fullName evidence="2">DUF2384 domain-containing protein</fullName>
    </submittedName>
</protein>
<evidence type="ECO:0000313" key="3">
    <source>
        <dbReference type="Proteomes" id="UP000613193"/>
    </source>
</evidence>
<dbReference type="InterPro" id="IPR011979">
    <property type="entry name" value="Antitox_Xre"/>
</dbReference>
<dbReference type="Pfam" id="PF09722">
    <property type="entry name" value="Xre_MbcA_ParS_C"/>
    <property type="match status" value="1"/>
</dbReference>
<keyword evidence="3" id="KW-1185">Reference proteome</keyword>
<dbReference type="NCBIfam" id="TIGR02293">
    <property type="entry name" value="TAS_TIGR02293"/>
    <property type="match status" value="1"/>
</dbReference>
<evidence type="ECO:0000313" key="2">
    <source>
        <dbReference type="EMBL" id="MBK0379293.1"/>
    </source>
</evidence>
<comment type="caution">
    <text evidence="2">The sequence shown here is derived from an EMBL/GenBank/DDBJ whole genome shotgun (WGS) entry which is preliminary data.</text>
</comment>
<organism evidence="2 3">
    <name type="scientific">Mucilaginibacter segetis</name>
    <dbReference type="NCBI Taxonomy" id="2793071"/>
    <lineage>
        <taxon>Bacteria</taxon>
        <taxon>Pseudomonadati</taxon>
        <taxon>Bacteroidota</taxon>
        <taxon>Sphingobacteriia</taxon>
        <taxon>Sphingobacteriales</taxon>
        <taxon>Sphingobacteriaceae</taxon>
        <taxon>Mucilaginibacter</taxon>
    </lineage>
</organism>
<feature type="domain" description="Antitoxin Xre/MbcA/ParS-like toxin-binding" evidence="1">
    <location>
        <begin position="105"/>
        <end position="153"/>
    </location>
</feature>
<accession>A0A934PR83</accession>
<evidence type="ECO:0000259" key="1">
    <source>
        <dbReference type="Pfam" id="PF09722"/>
    </source>
</evidence>
<proteinExistence type="predicted"/>
<dbReference type="EMBL" id="JAEHFW010000001">
    <property type="protein sequence ID" value="MBK0379293.1"/>
    <property type="molecule type" value="Genomic_DNA"/>
</dbReference>